<keyword evidence="2" id="KW-1185">Reference proteome</keyword>
<accession>A0A4R1S0E7</accession>
<evidence type="ECO:0000313" key="1">
    <source>
        <dbReference type="EMBL" id="TCL72314.1"/>
    </source>
</evidence>
<organism evidence="1 2">
    <name type="scientific">Hydrogenispora ethanolica</name>
    <dbReference type="NCBI Taxonomy" id="1082276"/>
    <lineage>
        <taxon>Bacteria</taxon>
        <taxon>Bacillati</taxon>
        <taxon>Bacillota</taxon>
        <taxon>Hydrogenispora</taxon>
    </lineage>
</organism>
<dbReference type="EMBL" id="SLUN01000006">
    <property type="protein sequence ID" value="TCL72314.1"/>
    <property type="molecule type" value="Genomic_DNA"/>
</dbReference>
<name>A0A4R1S0E7_HYDET</name>
<protein>
    <submittedName>
        <fullName evidence="1">Uncharacterized protein</fullName>
    </submittedName>
</protein>
<comment type="caution">
    <text evidence="1">The sequence shown here is derived from an EMBL/GenBank/DDBJ whole genome shotgun (WGS) entry which is preliminary data.</text>
</comment>
<proteinExistence type="predicted"/>
<sequence length="135" mass="15678">MPVKAKIRYDYKAETQGRRFFWQRHDPCQAAKEIRARQIALLRNLPFQGLNVTDLDSSQEVYVMPEAGGQREAAYAPVELTVEAESLEDLMQLTLCEEFRKIKVVEPSELHLSTGDVERLLFKMTAEYREELDLE</sequence>
<dbReference type="RefSeq" id="WP_132013527.1">
    <property type="nucleotide sequence ID" value="NZ_SLUN01000006.1"/>
</dbReference>
<dbReference type="OrthoDB" id="1723695at2"/>
<evidence type="ECO:0000313" key="2">
    <source>
        <dbReference type="Proteomes" id="UP000295008"/>
    </source>
</evidence>
<gene>
    <name evidence="1" type="ORF">EDC14_100622</name>
</gene>
<reference evidence="1 2" key="1">
    <citation type="submission" date="2019-03" db="EMBL/GenBank/DDBJ databases">
        <title>Genomic Encyclopedia of Type Strains, Phase IV (KMG-IV): sequencing the most valuable type-strain genomes for metagenomic binning, comparative biology and taxonomic classification.</title>
        <authorList>
            <person name="Goeker M."/>
        </authorList>
    </citation>
    <scope>NUCLEOTIDE SEQUENCE [LARGE SCALE GENOMIC DNA]</scope>
    <source>
        <strain evidence="1 2">LX-B</strain>
    </source>
</reference>
<dbReference type="AlphaFoldDB" id="A0A4R1S0E7"/>
<dbReference type="Proteomes" id="UP000295008">
    <property type="component" value="Unassembled WGS sequence"/>
</dbReference>